<name>A0A2N0NIM6_9GLOM</name>
<gene>
    <name evidence="1" type="ORF">RhiirA5_438809</name>
</gene>
<proteinExistence type="predicted"/>
<dbReference type="Proteomes" id="UP000232722">
    <property type="component" value="Unassembled WGS sequence"/>
</dbReference>
<evidence type="ECO:0000313" key="2">
    <source>
        <dbReference type="Proteomes" id="UP000232722"/>
    </source>
</evidence>
<dbReference type="EMBL" id="LLXJ01006088">
    <property type="protein sequence ID" value="PKB94424.1"/>
    <property type="molecule type" value="Genomic_DNA"/>
</dbReference>
<reference evidence="1 2" key="1">
    <citation type="submission" date="2016-04" db="EMBL/GenBank/DDBJ databases">
        <title>Genome analyses suggest a sexual origin of heterokaryosis in a supposedly ancient asexual fungus.</title>
        <authorList>
            <person name="Ropars J."/>
            <person name="Sedzielewska K."/>
            <person name="Noel J."/>
            <person name="Charron P."/>
            <person name="Farinelli L."/>
            <person name="Marton T."/>
            <person name="Kruger M."/>
            <person name="Pelin A."/>
            <person name="Brachmann A."/>
            <person name="Corradi N."/>
        </authorList>
    </citation>
    <scope>NUCLEOTIDE SEQUENCE [LARGE SCALE GENOMIC DNA]</scope>
    <source>
        <strain evidence="1 2">A5</strain>
    </source>
</reference>
<evidence type="ECO:0000313" key="1">
    <source>
        <dbReference type="EMBL" id="PKB94424.1"/>
    </source>
</evidence>
<dbReference type="AlphaFoldDB" id="A0A2N0NIM6"/>
<accession>A0A2N0NIM6</accession>
<protein>
    <submittedName>
        <fullName evidence="1">Uncharacterized protein</fullName>
    </submittedName>
</protein>
<sequence>MTTSNLLVKAMKQCNSDSKVASAILPSKNYRSNIITHDEPEFSLMFDSSSIPFCTPLDGEWSKSECSINREFEVIKLLNIN</sequence>
<reference evidence="1 2" key="2">
    <citation type="submission" date="2017-09" db="EMBL/GenBank/DDBJ databases">
        <title>Extensive intraspecific genome diversity in a model arbuscular mycorrhizal fungus.</title>
        <authorList>
            <person name="Chen E.C."/>
            <person name="Morin E."/>
            <person name="Beaudet D."/>
            <person name="Noel J."/>
            <person name="Ndikumana S."/>
            <person name="Charron P."/>
            <person name="St-Onge C."/>
            <person name="Giorgi J."/>
            <person name="Grigoriev I.V."/>
            <person name="Roux C."/>
            <person name="Martin F.M."/>
            <person name="Corradi N."/>
        </authorList>
    </citation>
    <scope>NUCLEOTIDE SEQUENCE [LARGE SCALE GENOMIC DNA]</scope>
    <source>
        <strain evidence="1 2">A5</strain>
    </source>
</reference>
<comment type="caution">
    <text evidence="1">The sequence shown here is derived from an EMBL/GenBank/DDBJ whole genome shotgun (WGS) entry which is preliminary data.</text>
</comment>
<organism evidence="1 2">
    <name type="scientific">Rhizophagus irregularis</name>
    <dbReference type="NCBI Taxonomy" id="588596"/>
    <lineage>
        <taxon>Eukaryota</taxon>
        <taxon>Fungi</taxon>
        <taxon>Fungi incertae sedis</taxon>
        <taxon>Mucoromycota</taxon>
        <taxon>Glomeromycotina</taxon>
        <taxon>Glomeromycetes</taxon>
        <taxon>Glomerales</taxon>
        <taxon>Glomeraceae</taxon>
        <taxon>Rhizophagus</taxon>
    </lineage>
</organism>